<dbReference type="OrthoDB" id="2636999at2"/>
<name>A0A0C1U375_9CLOT</name>
<sequence>MYKIRYDKSKNCIYVVVEGSLKMEEANNYVVDFKKAVDNAGPNFKICTDLSKTTAVLPEINDKLNESKAYAKAKGYKKAAFIMSSAVLKMQVKRVFEEDQESLFDNINDAEKFLNS</sequence>
<evidence type="ECO:0000313" key="1">
    <source>
        <dbReference type="EMBL" id="KIE45933.1"/>
    </source>
</evidence>
<keyword evidence="2" id="KW-1185">Reference proteome</keyword>
<comment type="caution">
    <text evidence="1">The sequence shown here is derived from an EMBL/GenBank/DDBJ whole genome shotgun (WGS) entry which is preliminary data.</text>
</comment>
<dbReference type="RefSeq" id="WP_039634716.1">
    <property type="nucleotide sequence ID" value="NZ_AYSO01000018.1"/>
</dbReference>
<protein>
    <recommendedName>
        <fullName evidence="3">STAS/SEC14 domain-containing protein</fullName>
    </recommendedName>
</protein>
<evidence type="ECO:0008006" key="3">
    <source>
        <dbReference type="Google" id="ProtNLM"/>
    </source>
</evidence>
<proteinExistence type="predicted"/>
<dbReference type="AlphaFoldDB" id="A0A0C1U375"/>
<accession>A0A0C1U375</accession>
<dbReference type="Proteomes" id="UP000031366">
    <property type="component" value="Unassembled WGS sequence"/>
</dbReference>
<organism evidence="1 2">
    <name type="scientific">Clostridium argentinense CDC 2741</name>
    <dbReference type="NCBI Taxonomy" id="1418104"/>
    <lineage>
        <taxon>Bacteria</taxon>
        <taxon>Bacillati</taxon>
        <taxon>Bacillota</taxon>
        <taxon>Clostridia</taxon>
        <taxon>Eubacteriales</taxon>
        <taxon>Clostridiaceae</taxon>
        <taxon>Clostridium</taxon>
    </lineage>
</organism>
<evidence type="ECO:0000313" key="2">
    <source>
        <dbReference type="Proteomes" id="UP000031366"/>
    </source>
</evidence>
<reference evidence="1 2" key="1">
    <citation type="journal article" date="2015" name="Infect. Genet. Evol.">
        <title>Genomic sequences of six botulinum neurotoxin-producing strains representing three clostridial species illustrate the mobility and diversity of botulinum neurotoxin genes.</title>
        <authorList>
            <person name="Smith T.J."/>
            <person name="Hill K.K."/>
            <person name="Xie G."/>
            <person name="Foley B.T."/>
            <person name="Williamson C.H."/>
            <person name="Foster J.T."/>
            <person name="Johnson S.L."/>
            <person name="Chertkov O."/>
            <person name="Teshima H."/>
            <person name="Gibbons H.S."/>
            <person name="Johnsky L.A."/>
            <person name="Karavis M.A."/>
            <person name="Smith L.A."/>
        </authorList>
    </citation>
    <scope>NUCLEOTIDE SEQUENCE [LARGE SCALE GENOMIC DNA]</scope>
    <source>
        <strain evidence="1 2">CDC 2741</strain>
    </source>
</reference>
<gene>
    <name evidence="1" type="ORF">U732_2394</name>
</gene>
<dbReference type="STRING" id="29341.RSJ17_02395"/>
<dbReference type="EMBL" id="AYSO01000018">
    <property type="protein sequence ID" value="KIE45933.1"/>
    <property type="molecule type" value="Genomic_DNA"/>
</dbReference>